<evidence type="ECO:0000313" key="9">
    <source>
        <dbReference type="EMBL" id="UXN70517.1"/>
    </source>
</evidence>
<dbReference type="CDD" id="cd00165">
    <property type="entry name" value="S4"/>
    <property type="match status" value="1"/>
</dbReference>
<dbReference type="Proteomes" id="UP001061862">
    <property type="component" value="Chromosome"/>
</dbReference>
<dbReference type="EMBL" id="CP104965">
    <property type="protein sequence ID" value="UXN70517.1"/>
    <property type="molecule type" value="Genomic_DNA"/>
</dbReference>
<evidence type="ECO:0000259" key="8">
    <source>
        <dbReference type="SMART" id="SM00363"/>
    </source>
</evidence>
<dbReference type="SUPFAM" id="SSF55120">
    <property type="entry name" value="Pseudouridine synthase"/>
    <property type="match status" value="1"/>
</dbReference>
<dbReference type="Gene3D" id="3.30.70.580">
    <property type="entry name" value="Pseudouridine synthase I, catalytic domain, N-terminal subdomain"/>
    <property type="match status" value="1"/>
</dbReference>
<feature type="compositionally biased region" description="Basic and acidic residues" evidence="7">
    <location>
        <begin position="361"/>
        <end position="442"/>
    </location>
</feature>
<feature type="compositionally biased region" description="Basic and acidic residues" evidence="7">
    <location>
        <begin position="479"/>
        <end position="490"/>
    </location>
</feature>
<evidence type="ECO:0000256" key="3">
    <source>
        <dbReference type="ARBA" id="ARBA00022884"/>
    </source>
</evidence>
<feature type="domain" description="RNA-binding S4" evidence="8">
    <location>
        <begin position="12"/>
        <end position="71"/>
    </location>
</feature>
<dbReference type="SUPFAM" id="SSF55174">
    <property type="entry name" value="Alpha-L RNA-binding motif"/>
    <property type="match status" value="1"/>
</dbReference>
<dbReference type="InterPro" id="IPR002942">
    <property type="entry name" value="S4_RNA-bd"/>
</dbReference>
<dbReference type="Pfam" id="PF01479">
    <property type="entry name" value="S4"/>
    <property type="match status" value="1"/>
</dbReference>
<dbReference type="InterPro" id="IPR006145">
    <property type="entry name" value="PsdUridine_synth_RsuA/RluA"/>
</dbReference>
<organism evidence="9 10">
    <name type="scientific">Devosia neptuniae</name>
    <dbReference type="NCBI Taxonomy" id="191302"/>
    <lineage>
        <taxon>Bacteria</taxon>
        <taxon>Pseudomonadati</taxon>
        <taxon>Pseudomonadota</taxon>
        <taxon>Alphaproteobacteria</taxon>
        <taxon>Hyphomicrobiales</taxon>
        <taxon>Devosiaceae</taxon>
        <taxon>Devosia</taxon>
    </lineage>
</organism>
<dbReference type="PROSITE" id="PS01149">
    <property type="entry name" value="PSI_RSU"/>
    <property type="match status" value="1"/>
</dbReference>
<evidence type="ECO:0000256" key="1">
    <source>
        <dbReference type="ARBA" id="ARBA00000073"/>
    </source>
</evidence>
<dbReference type="InterPro" id="IPR020094">
    <property type="entry name" value="TruA/RsuA/RluB/E/F_N"/>
</dbReference>
<comment type="catalytic activity">
    <reaction evidence="1">
        <text>a uridine in RNA = a pseudouridine in RNA</text>
        <dbReference type="Rhea" id="RHEA:48348"/>
        <dbReference type="Rhea" id="RHEA-COMP:12068"/>
        <dbReference type="Rhea" id="RHEA-COMP:12069"/>
        <dbReference type="ChEBI" id="CHEBI:65314"/>
        <dbReference type="ChEBI" id="CHEBI:65315"/>
    </reaction>
</comment>
<feature type="compositionally biased region" description="Basic and acidic residues" evidence="7">
    <location>
        <begin position="507"/>
        <end position="533"/>
    </location>
</feature>
<feature type="compositionally biased region" description="Basic and acidic residues" evidence="7">
    <location>
        <begin position="548"/>
        <end position="579"/>
    </location>
</feature>
<protein>
    <recommendedName>
        <fullName evidence="6">Pseudouridine synthase</fullName>
        <ecNumber evidence="6">5.4.99.-</ecNumber>
    </recommendedName>
</protein>
<name>A0ABY6CEI1_9HYPH</name>
<dbReference type="InterPro" id="IPR000748">
    <property type="entry name" value="PsdUridine_synth_RsuA/RluB/E/F"/>
</dbReference>
<dbReference type="PANTHER" id="PTHR47683:SF3">
    <property type="entry name" value="RIBOSOMAL LARGE SUBUNIT PSEUDOURIDINE SYNTHASE B"/>
    <property type="match status" value="1"/>
</dbReference>
<dbReference type="InterPro" id="IPR036986">
    <property type="entry name" value="S4_RNA-bd_sf"/>
</dbReference>
<reference evidence="9 10" key="1">
    <citation type="submission" date="2022-09" db="EMBL/GenBank/DDBJ databases">
        <title>Interaction between co-microsymbionts with complementary sets of symbiotic genes in legume-rhizobium systems.</title>
        <authorList>
            <person name="Safronova V."/>
            <person name="Sazanova A."/>
            <person name="Afonin A."/>
            <person name="Chirak E."/>
        </authorList>
    </citation>
    <scope>NUCLEOTIDE SEQUENCE [LARGE SCALE GENOMIC DNA]</scope>
    <source>
        <strain evidence="9 10">A18/4-1</strain>
    </source>
</reference>
<comment type="similarity">
    <text evidence="2 6">Belongs to the pseudouridine synthase RsuA family.</text>
</comment>
<proteinExistence type="inferred from homology"/>
<evidence type="ECO:0000256" key="2">
    <source>
        <dbReference type="ARBA" id="ARBA00008348"/>
    </source>
</evidence>
<dbReference type="SMART" id="SM00363">
    <property type="entry name" value="S4"/>
    <property type="match status" value="1"/>
</dbReference>
<dbReference type="RefSeq" id="WP_262169595.1">
    <property type="nucleotide sequence ID" value="NZ_CP104965.1"/>
</dbReference>
<accession>A0ABY6CEI1</accession>
<feature type="compositionally biased region" description="Basic and acidic residues" evidence="7">
    <location>
        <begin position="594"/>
        <end position="606"/>
    </location>
</feature>
<dbReference type="Gene3D" id="3.30.70.1560">
    <property type="entry name" value="Alpha-L RNA-binding motif"/>
    <property type="match status" value="1"/>
</dbReference>
<dbReference type="EC" id="5.4.99.-" evidence="6"/>
<dbReference type="PROSITE" id="PS50889">
    <property type="entry name" value="S4"/>
    <property type="match status" value="1"/>
</dbReference>
<dbReference type="InterPro" id="IPR042092">
    <property type="entry name" value="PsdUridine_s_RsuA/RluB/E/F_cat"/>
</dbReference>
<dbReference type="InterPro" id="IPR050343">
    <property type="entry name" value="RsuA_PseudoU_synthase"/>
</dbReference>
<feature type="compositionally biased region" description="Low complexity" evidence="7">
    <location>
        <begin position="607"/>
        <end position="651"/>
    </location>
</feature>
<dbReference type="InterPro" id="IPR018496">
    <property type="entry name" value="PsdUridine_synth_RsuA/RluB_CS"/>
</dbReference>
<evidence type="ECO:0000256" key="4">
    <source>
        <dbReference type="ARBA" id="ARBA00023235"/>
    </source>
</evidence>
<evidence type="ECO:0000313" key="10">
    <source>
        <dbReference type="Proteomes" id="UP001061862"/>
    </source>
</evidence>
<evidence type="ECO:0000256" key="5">
    <source>
        <dbReference type="PROSITE-ProRule" id="PRU00182"/>
    </source>
</evidence>
<keyword evidence="4 6" id="KW-0413">Isomerase</keyword>
<dbReference type="InterPro" id="IPR020103">
    <property type="entry name" value="PsdUridine_synth_cat_dom_sf"/>
</dbReference>
<keyword evidence="3 5" id="KW-0694">RNA-binding</keyword>
<dbReference type="NCBIfam" id="TIGR00093">
    <property type="entry name" value="pseudouridine synthase"/>
    <property type="match status" value="1"/>
</dbReference>
<keyword evidence="10" id="KW-1185">Reference proteome</keyword>
<evidence type="ECO:0000256" key="6">
    <source>
        <dbReference type="RuleBase" id="RU003887"/>
    </source>
</evidence>
<gene>
    <name evidence="9" type="ORF">N8A98_04810</name>
</gene>
<evidence type="ECO:0000256" key="7">
    <source>
        <dbReference type="SAM" id="MobiDB-lite"/>
    </source>
</evidence>
<sequence>MTDSPATPDTGDRLAKVIARSGLCSRRDAEAWITTGRVSVNGKKVLTPAFNVTGRDKVMVDGAPLAARQGTRVWLYHKPAGLVVTEKDPEGRPTVFEALEQHGLPRVVSVGRLDINTEGLLLVTNDGGLKRVLELPATGWLRRYRVRAHGSVTQAALDRLKDGIEIDGIKYGSIEATLERDQGSNVWIVMALREGKNREVKNVLGALGLEVNRLIRVSYGPFQLNDIPVGAIETVKAATLREQLGKKLAEAADVDFDSEMPEINQLVGKPTRDRLTGRGTNTVEIARQRFRFTDHAEKTEEEIRAERPRQDRPGRFDSRKPTKRVDPRAEEEMAPPRHIHFDEDGRAPEEFVAKRGGNKPAWRDPDDQPARTFGKRPERPAKPAFGEKKSFGDKKPFGDKKSFGDKKPYGDKKSFGDKKPYGDKKSFGDKPAFGDRPKRAFSERPAGARGFAERSERPKRDFGDRPPRRDDAGAPQRGFAERPRSPRPEGGRPPQDRAFTGTPRGPRRSDAAAGERPERSFAPRLRPDSERGDGAAFTGAPKRPGRNFSEKPRSFRPDADRAPRPDRGPRPDRAARPGRDNLGSEAKTYGKPKTRPDGKPHPKRDGAAPQRGPKPGGRPAAAGRPSSGGRPASGGRPSAGAGRPSGGARPTGPRRPKA</sequence>
<feature type="compositionally biased region" description="Basic and acidic residues" evidence="7">
    <location>
        <begin position="292"/>
        <end position="353"/>
    </location>
</feature>
<feature type="region of interest" description="Disordered" evidence="7">
    <location>
        <begin position="292"/>
        <end position="658"/>
    </location>
</feature>
<dbReference type="PANTHER" id="PTHR47683">
    <property type="entry name" value="PSEUDOURIDINE SYNTHASE FAMILY PROTEIN-RELATED"/>
    <property type="match status" value="1"/>
</dbReference>
<feature type="compositionally biased region" description="Basic and acidic residues" evidence="7">
    <location>
        <begin position="451"/>
        <end position="472"/>
    </location>
</feature>
<dbReference type="Pfam" id="PF00849">
    <property type="entry name" value="PseudoU_synth_2"/>
    <property type="match status" value="1"/>
</dbReference>
<dbReference type="Gene3D" id="3.10.290.10">
    <property type="entry name" value="RNA-binding S4 domain"/>
    <property type="match status" value="1"/>
</dbReference>